<evidence type="ECO:0000256" key="5">
    <source>
        <dbReference type="SAM" id="MobiDB-lite"/>
    </source>
</evidence>
<name>A0AA88R4Y0_9ASTE</name>
<dbReference type="Proteomes" id="UP001187471">
    <property type="component" value="Unassembled WGS sequence"/>
</dbReference>
<keyword evidence="4 6" id="KW-0472">Membrane</keyword>
<feature type="transmembrane region" description="Helical" evidence="6">
    <location>
        <begin position="276"/>
        <end position="298"/>
    </location>
</feature>
<evidence type="ECO:0008006" key="9">
    <source>
        <dbReference type="Google" id="ProtNLM"/>
    </source>
</evidence>
<evidence type="ECO:0000256" key="3">
    <source>
        <dbReference type="ARBA" id="ARBA00022989"/>
    </source>
</evidence>
<keyword evidence="8" id="KW-1185">Reference proteome</keyword>
<evidence type="ECO:0000313" key="8">
    <source>
        <dbReference type="Proteomes" id="UP001187471"/>
    </source>
</evidence>
<dbReference type="SMART" id="SM01417">
    <property type="entry name" value="Solute_trans_a"/>
    <property type="match status" value="1"/>
</dbReference>
<feature type="transmembrane region" description="Helical" evidence="6">
    <location>
        <begin position="319"/>
        <end position="340"/>
    </location>
</feature>
<feature type="region of interest" description="Disordered" evidence="5">
    <location>
        <begin position="465"/>
        <end position="487"/>
    </location>
</feature>
<dbReference type="EMBL" id="JAVXUO010001448">
    <property type="protein sequence ID" value="KAK2982222.1"/>
    <property type="molecule type" value="Genomic_DNA"/>
</dbReference>
<protein>
    <recommendedName>
        <fullName evidence="9">Protein LAZ1 homolog 2</fullName>
    </recommendedName>
</protein>
<keyword evidence="2 6" id="KW-0812">Transmembrane</keyword>
<reference evidence="7" key="1">
    <citation type="submission" date="2022-12" db="EMBL/GenBank/DDBJ databases">
        <title>Draft genome assemblies for two species of Escallonia (Escalloniales).</title>
        <authorList>
            <person name="Chanderbali A."/>
            <person name="Dervinis C."/>
            <person name="Anghel I."/>
            <person name="Soltis D."/>
            <person name="Soltis P."/>
            <person name="Zapata F."/>
        </authorList>
    </citation>
    <scope>NUCLEOTIDE SEQUENCE</scope>
    <source>
        <strain evidence="7">UCBG92.1500</strain>
        <tissue evidence="7">Leaf</tissue>
    </source>
</reference>
<feature type="compositionally biased region" description="Basic and acidic residues" evidence="5">
    <location>
        <begin position="465"/>
        <end position="479"/>
    </location>
</feature>
<proteinExistence type="predicted"/>
<feature type="transmembrane region" description="Helical" evidence="6">
    <location>
        <begin position="352"/>
        <end position="370"/>
    </location>
</feature>
<feature type="transmembrane region" description="Helical" evidence="6">
    <location>
        <begin position="132"/>
        <end position="152"/>
    </location>
</feature>
<evidence type="ECO:0000256" key="2">
    <source>
        <dbReference type="ARBA" id="ARBA00022692"/>
    </source>
</evidence>
<evidence type="ECO:0000256" key="4">
    <source>
        <dbReference type="ARBA" id="ARBA00023136"/>
    </source>
</evidence>
<evidence type="ECO:0000256" key="6">
    <source>
        <dbReference type="SAM" id="Phobius"/>
    </source>
</evidence>
<gene>
    <name evidence="7" type="ORF">RJ640_009154</name>
</gene>
<dbReference type="PANTHER" id="PTHR23423">
    <property type="entry name" value="ORGANIC SOLUTE TRANSPORTER-RELATED"/>
    <property type="match status" value="1"/>
</dbReference>
<keyword evidence="3 6" id="KW-1133">Transmembrane helix</keyword>
<dbReference type="Pfam" id="PF03619">
    <property type="entry name" value="Solute_trans_a"/>
    <property type="match status" value="1"/>
</dbReference>
<feature type="transmembrane region" description="Helical" evidence="6">
    <location>
        <begin position="242"/>
        <end position="264"/>
    </location>
</feature>
<sequence>MAISPLGLIVSVLSPVKDKFKAQLLQQLLTGLPLSINVSEGFAKLLVKQRFANMHGTLQFVIIGAVEPRLLAVENAGDMASYFKLNDQNAYTDLREPAIIVSGCFVCVALVLSTFLIFQHLRSYTNPEEQKWIVAVLFMVPVYAIESILSLVNPRLSLACDILRNCYEAFALYSFGSYLIACLGGERKVIDLLEDESRKLLSKPLLEGTDKQPDLPKRTLWNFFRRPCVLGKDLLTIEKFGLVQYMILKTVCAFLALVLELFGVYGDGEFKWYYGYPYLAVVLNFSQMWALYCLVQFYNVTHERLKHIKPLAKFISFKAIVFATWWQGVGIALLCALGVLPKAGKFQTGLQDFLICIEMAIAAVAHVYVFSATPYHFLPASEYGKVATETTKAMLKIEEGDEEKPAVYEKRETEVKSPGTSIKESVQDIVVEGGQHVVKDVVLTINQAIEPVEKGMTKIHERFHEMSVSSDDKKEKEEIQVEEYEQQLTRDGSRVFNSLDKLVTQSSNSSCEVEREKNNECHR</sequence>
<dbReference type="GO" id="GO:0016020">
    <property type="term" value="C:membrane"/>
    <property type="evidence" value="ECO:0007669"/>
    <property type="project" value="UniProtKB-SubCell"/>
</dbReference>
<evidence type="ECO:0000256" key="1">
    <source>
        <dbReference type="ARBA" id="ARBA00004141"/>
    </source>
</evidence>
<feature type="transmembrane region" description="Helical" evidence="6">
    <location>
        <begin position="98"/>
        <end position="120"/>
    </location>
</feature>
<dbReference type="AlphaFoldDB" id="A0AA88R4Y0"/>
<accession>A0AA88R4Y0</accession>
<dbReference type="InterPro" id="IPR005178">
    <property type="entry name" value="Ostalpha/TMEM184C"/>
</dbReference>
<organism evidence="7 8">
    <name type="scientific">Escallonia rubra</name>
    <dbReference type="NCBI Taxonomy" id="112253"/>
    <lineage>
        <taxon>Eukaryota</taxon>
        <taxon>Viridiplantae</taxon>
        <taxon>Streptophyta</taxon>
        <taxon>Embryophyta</taxon>
        <taxon>Tracheophyta</taxon>
        <taxon>Spermatophyta</taxon>
        <taxon>Magnoliopsida</taxon>
        <taxon>eudicotyledons</taxon>
        <taxon>Gunneridae</taxon>
        <taxon>Pentapetalae</taxon>
        <taxon>asterids</taxon>
        <taxon>campanulids</taxon>
        <taxon>Escalloniales</taxon>
        <taxon>Escalloniaceae</taxon>
        <taxon>Escallonia</taxon>
    </lineage>
</organism>
<comment type="subcellular location">
    <subcellularLocation>
        <location evidence="1">Membrane</location>
        <topology evidence="1">Multi-pass membrane protein</topology>
    </subcellularLocation>
</comment>
<evidence type="ECO:0000313" key="7">
    <source>
        <dbReference type="EMBL" id="KAK2982222.1"/>
    </source>
</evidence>
<comment type="caution">
    <text evidence="7">The sequence shown here is derived from an EMBL/GenBank/DDBJ whole genome shotgun (WGS) entry which is preliminary data.</text>
</comment>